<reference evidence="3 5" key="3">
    <citation type="submission" date="2017-11" db="EMBL/GenBank/DDBJ databases">
        <title>De-novo sequencing of pomegranate (Punica granatum L.) genome.</title>
        <authorList>
            <person name="Akparov Z."/>
            <person name="Amiraslanov A."/>
            <person name="Hajiyeva S."/>
            <person name="Abbasov M."/>
            <person name="Kaur K."/>
            <person name="Hamwieh A."/>
            <person name="Solovyev V."/>
            <person name="Salamov A."/>
            <person name="Braich B."/>
            <person name="Kosarev P."/>
            <person name="Mahmoud A."/>
            <person name="Hajiyev E."/>
            <person name="Babayeva S."/>
            <person name="Izzatullayeva V."/>
            <person name="Mammadov A."/>
            <person name="Mammadov A."/>
            <person name="Sharifova S."/>
            <person name="Ojaghi J."/>
            <person name="Eynullazada K."/>
            <person name="Bayramov B."/>
            <person name="Abdulazimova A."/>
            <person name="Shahmuradov I."/>
        </authorList>
    </citation>
    <scope>NUCLEOTIDE SEQUENCE [LARGE SCALE GENOMIC DNA]</scope>
    <source>
        <strain evidence="3">AG2017</strain>
        <strain evidence="5">cv. AG2017</strain>
        <tissue evidence="3">Leaf</tissue>
    </source>
</reference>
<reference evidence="2" key="2">
    <citation type="submission" date="2017-06" db="EMBL/GenBank/DDBJ databases">
        <title>The pomegranate genome and the genomics of punicalagin biosynthesis.</title>
        <authorList>
            <person name="Xu C."/>
        </authorList>
    </citation>
    <scope>NUCLEOTIDE SEQUENCE [LARGE SCALE GENOMIC DNA]</scope>
    <source>
        <tissue evidence="2">Fresh leaf</tissue>
    </source>
</reference>
<accession>A0A218Y417</accession>
<organism evidence="2 4">
    <name type="scientific">Punica granatum</name>
    <name type="common">Pomegranate</name>
    <dbReference type="NCBI Taxonomy" id="22663"/>
    <lineage>
        <taxon>Eukaryota</taxon>
        <taxon>Viridiplantae</taxon>
        <taxon>Streptophyta</taxon>
        <taxon>Embryophyta</taxon>
        <taxon>Tracheophyta</taxon>
        <taxon>Spermatophyta</taxon>
        <taxon>Magnoliopsida</taxon>
        <taxon>eudicotyledons</taxon>
        <taxon>Gunneridae</taxon>
        <taxon>Pentapetalae</taxon>
        <taxon>rosids</taxon>
        <taxon>malvids</taxon>
        <taxon>Myrtales</taxon>
        <taxon>Lythraceae</taxon>
        <taxon>Punica</taxon>
    </lineage>
</organism>
<dbReference type="Proteomes" id="UP000233551">
    <property type="component" value="Unassembled WGS sequence"/>
</dbReference>
<name>A0A218Y417_PUNGR</name>
<evidence type="ECO:0000313" key="5">
    <source>
        <dbReference type="Proteomes" id="UP000233551"/>
    </source>
</evidence>
<protein>
    <submittedName>
        <fullName evidence="2">Uncharacterized protein</fullName>
    </submittedName>
</protein>
<gene>
    <name evidence="2" type="ORF">CDL15_Pgr012328</name>
    <name evidence="3" type="ORF">CRG98_029521</name>
</gene>
<proteinExistence type="predicted"/>
<dbReference type="EMBL" id="PGOL01002147">
    <property type="protein sequence ID" value="PKI50083.1"/>
    <property type="molecule type" value="Genomic_DNA"/>
</dbReference>
<evidence type="ECO:0000313" key="4">
    <source>
        <dbReference type="Proteomes" id="UP000197138"/>
    </source>
</evidence>
<evidence type="ECO:0000313" key="2">
    <source>
        <dbReference type="EMBL" id="OWM91569.1"/>
    </source>
</evidence>
<dbReference type="EMBL" id="MTKT01000169">
    <property type="protein sequence ID" value="OWM91569.1"/>
    <property type="molecule type" value="Genomic_DNA"/>
</dbReference>
<comment type="caution">
    <text evidence="2">The sequence shown here is derived from an EMBL/GenBank/DDBJ whole genome shotgun (WGS) entry which is preliminary data.</text>
</comment>
<evidence type="ECO:0000313" key="3">
    <source>
        <dbReference type="EMBL" id="PKI50083.1"/>
    </source>
</evidence>
<keyword evidence="5" id="KW-1185">Reference proteome</keyword>
<reference evidence="4" key="1">
    <citation type="journal article" date="2017" name="Plant J.">
        <title>The pomegranate (Punica granatum L.) genome and the genomics of punicalagin biosynthesis.</title>
        <authorList>
            <person name="Qin G."/>
            <person name="Xu C."/>
            <person name="Ming R."/>
            <person name="Tang H."/>
            <person name="Guyot R."/>
            <person name="Kramer E.M."/>
            <person name="Hu Y."/>
            <person name="Yi X."/>
            <person name="Qi Y."/>
            <person name="Xu X."/>
            <person name="Gao Z."/>
            <person name="Pan H."/>
            <person name="Jian J."/>
            <person name="Tian Y."/>
            <person name="Yue Z."/>
            <person name="Xu Y."/>
        </authorList>
    </citation>
    <scope>NUCLEOTIDE SEQUENCE [LARGE SCALE GENOMIC DNA]</scope>
    <source>
        <strain evidence="4">cv. Dabenzi</strain>
    </source>
</reference>
<dbReference type="Proteomes" id="UP000197138">
    <property type="component" value="Unassembled WGS sequence"/>
</dbReference>
<feature type="region of interest" description="Disordered" evidence="1">
    <location>
        <begin position="1"/>
        <end position="20"/>
    </location>
</feature>
<dbReference type="AlphaFoldDB" id="A0A218Y417"/>
<sequence length="110" mass="11972">MNVGSGSSDRGIKEAPFEGPPLLRCSSFLDPSKKKTTRKTKIVESCCVSEKGIFSPGSSYMLRYGCVFPALFDLLCGLSASDFLGVCQSLERRRMLVDEAFTRQLCCASG</sequence>
<evidence type="ECO:0000256" key="1">
    <source>
        <dbReference type="SAM" id="MobiDB-lite"/>
    </source>
</evidence>